<dbReference type="EMBL" id="JAMPLM010000004">
    <property type="protein sequence ID" value="MEP1058364.1"/>
    <property type="molecule type" value="Genomic_DNA"/>
</dbReference>
<feature type="domain" description="Multidrug resistance protein MdtA-like alpha-helical hairpin" evidence="5">
    <location>
        <begin position="163"/>
        <end position="225"/>
    </location>
</feature>
<evidence type="ECO:0000256" key="3">
    <source>
        <dbReference type="SAM" id="Coils"/>
    </source>
</evidence>
<keyword evidence="7" id="KW-1185">Reference proteome</keyword>
<evidence type="ECO:0000256" key="2">
    <source>
        <dbReference type="ARBA" id="ARBA00023054"/>
    </source>
</evidence>
<accession>A0ABV0KJ53</accession>
<name>A0ABV0KJ53_9CYAN</name>
<feature type="coiled-coil region" evidence="3">
    <location>
        <begin position="125"/>
        <end position="219"/>
    </location>
</feature>
<keyword evidence="4" id="KW-1133">Transmembrane helix</keyword>
<dbReference type="Pfam" id="PF25876">
    <property type="entry name" value="HH_MFP_RND"/>
    <property type="match status" value="1"/>
</dbReference>
<evidence type="ECO:0000259" key="5">
    <source>
        <dbReference type="Pfam" id="PF25876"/>
    </source>
</evidence>
<comment type="caution">
    <text evidence="6">The sequence shown here is derived from an EMBL/GenBank/DDBJ whole genome shotgun (WGS) entry which is preliminary data.</text>
</comment>
<gene>
    <name evidence="6" type="ORF">NDI38_07920</name>
</gene>
<dbReference type="Gene3D" id="1.10.287.470">
    <property type="entry name" value="Helix hairpin bin"/>
    <property type="match status" value="1"/>
</dbReference>
<keyword evidence="2 3" id="KW-0175">Coiled coil</keyword>
<dbReference type="Proteomes" id="UP001476950">
    <property type="component" value="Unassembled WGS sequence"/>
</dbReference>
<keyword evidence="4" id="KW-0472">Membrane</keyword>
<proteinExistence type="predicted"/>
<reference evidence="6 7" key="1">
    <citation type="submission" date="2022-04" db="EMBL/GenBank/DDBJ databases">
        <title>Positive selection, recombination, and allopatry shape intraspecific diversity of widespread and dominant cyanobacteria.</title>
        <authorList>
            <person name="Wei J."/>
            <person name="Shu W."/>
            <person name="Hu C."/>
        </authorList>
    </citation>
    <scope>NUCLEOTIDE SEQUENCE [LARGE SCALE GENOMIC DNA]</scope>
    <source>
        <strain evidence="6 7">AS-A4</strain>
    </source>
</reference>
<evidence type="ECO:0000256" key="1">
    <source>
        <dbReference type="ARBA" id="ARBA00004196"/>
    </source>
</evidence>
<dbReference type="PANTHER" id="PTHR32347:SF23">
    <property type="entry name" value="BLL5650 PROTEIN"/>
    <property type="match status" value="1"/>
</dbReference>
<protein>
    <submittedName>
        <fullName evidence="6">HlyD family secretion protein</fullName>
    </submittedName>
</protein>
<evidence type="ECO:0000313" key="7">
    <source>
        <dbReference type="Proteomes" id="UP001476950"/>
    </source>
</evidence>
<dbReference type="SUPFAM" id="SSF111369">
    <property type="entry name" value="HlyD-like secretion proteins"/>
    <property type="match status" value="1"/>
</dbReference>
<evidence type="ECO:0000313" key="6">
    <source>
        <dbReference type="EMBL" id="MEP1058364.1"/>
    </source>
</evidence>
<organism evidence="6 7">
    <name type="scientific">Stenomitos frigidus AS-A4</name>
    <dbReference type="NCBI Taxonomy" id="2933935"/>
    <lineage>
        <taxon>Bacteria</taxon>
        <taxon>Bacillati</taxon>
        <taxon>Cyanobacteriota</taxon>
        <taxon>Cyanophyceae</taxon>
        <taxon>Leptolyngbyales</taxon>
        <taxon>Leptolyngbyaceae</taxon>
        <taxon>Stenomitos</taxon>
    </lineage>
</organism>
<comment type="subcellular location">
    <subcellularLocation>
        <location evidence="1">Cell envelope</location>
    </subcellularLocation>
</comment>
<dbReference type="RefSeq" id="WP_190455265.1">
    <property type="nucleotide sequence ID" value="NZ_JAMPLM010000004.1"/>
</dbReference>
<sequence>MLEVPVKRSYSDHAIGLPLEVEPKQSRWQRLMLTLALVSLGATAVAFGLSSISYRLTHLTIDTGIVNGRTVRVQSPINGTIKAFYAQPGAVVKQGQVLARIAPTPQDEQNILRLQGEISSLDTQIAASQQSLALLQQQLRGLESQDQSIQGANVELAGNDIRRYQAAVDEASAKARSARSDYERYSQLMSEGAVAQQKVDQLKALWQSTEAEVKQAEAVLASAKTSHTVLREGTAFKADDSLLSQRVSLAQTIQTQSTLLKTLEVQRVNKKNLLAQAQAIYTSRKDLTVKAPFSGVIYRTEQEQDAQVNRPSNLLTMLDCSNLWVETLVSVDQANRIDGQQPVRVQLAGEPKTLIGDVDLIESVSTIETIKEQTQAITPATPANLINQPLVRVTVRIPPSAQQTQAHRFCGTGQTAKLTFGTR</sequence>
<dbReference type="InterPro" id="IPR058624">
    <property type="entry name" value="MdtA-like_HH"/>
</dbReference>
<dbReference type="InterPro" id="IPR050465">
    <property type="entry name" value="UPF0194_transport"/>
</dbReference>
<dbReference type="Gene3D" id="2.40.50.100">
    <property type="match status" value="1"/>
</dbReference>
<evidence type="ECO:0000256" key="4">
    <source>
        <dbReference type="SAM" id="Phobius"/>
    </source>
</evidence>
<feature type="transmembrane region" description="Helical" evidence="4">
    <location>
        <begin position="31"/>
        <end position="54"/>
    </location>
</feature>
<keyword evidence="4" id="KW-0812">Transmembrane</keyword>
<dbReference type="PANTHER" id="PTHR32347">
    <property type="entry name" value="EFFLUX SYSTEM COMPONENT YKNX-RELATED"/>
    <property type="match status" value="1"/>
</dbReference>